<gene>
    <name evidence="2" type="ORF">PIB30_073973</name>
</gene>
<evidence type="ECO:0000313" key="2">
    <source>
        <dbReference type="EMBL" id="MED6187174.1"/>
    </source>
</evidence>
<evidence type="ECO:0000313" key="3">
    <source>
        <dbReference type="Proteomes" id="UP001341840"/>
    </source>
</evidence>
<sequence length="110" mass="12622">MTPSGRAQNANKGMMHAFPNAGYELMRRFTTRTQRYSKQEKKQDRIGHTRVTLGPCSKREPKATHSRTRPNFPQATANHVWTTPRRGPNVAHRGLKGSNFKHHKPRLDHA</sequence>
<dbReference type="EMBL" id="JASCZI010182151">
    <property type="protein sequence ID" value="MED6187174.1"/>
    <property type="molecule type" value="Genomic_DNA"/>
</dbReference>
<proteinExistence type="predicted"/>
<feature type="compositionally biased region" description="Polar residues" evidence="1">
    <location>
        <begin position="69"/>
        <end position="81"/>
    </location>
</feature>
<keyword evidence="3" id="KW-1185">Reference proteome</keyword>
<feature type="region of interest" description="Disordered" evidence="1">
    <location>
        <begin position="33"/>
        <end position="110"/>
    </location>
</feature>
<evidence type="ECO:0000256" key="1">
    <source>
        <dbReference type="SAM" id="MobiDB-lite"/>
    </source>
</evidence>
<organism evidence="2 3">
    <name type="scientific">Stylosanthes scabra</name>
    <dbReference type="NCBI Taxonomy" id="79078"/>
    <lineage>
        <taxon>Eukaryota</taxon>
        <taxon>Viridiplantae</taxon>
        <taxon>Streptophyta</taxon>
        <taxon>Embryophyta</taxon>
        <taxon>Tracheophyta</taxon>
        <taxon>Spermatophyta</taxon>
        <taxon>Magnoliopsida</taxon>
        <taxon>eudicotyledons</taxon>
        <taxon>Gunneridae</taxon>
        <taxon>Pentapetalae</taxon>
        <taxon>rosids</taxon>
        <taxon>fabids</taxon>
        <taxon>Fabales</taxon>
        <taxon>Fabaceae</taxon>
        <taxon>Papilionoideae</taxon>
        <taxon>50 kb inversion clade</taxon>
        <taxon>dalbergioids sensu lato</taxon>
        <taxon>Dalbergieae</taxon>
        <taxon>Pterocarpus clade</taxon>
        <taxon>Stylosanthes</taxon>
    </lineage>
</organism>
<accession>A0ABU6WMR3</accession>
<protein>
    <submittedName>
        <fullName evidence="2">Uncharacterized protein</fullName>
    </submittedName>
</protein>
<dbReference type="Proteomes" id="UP001341840">
    <property type="component" value="Unassembled WGS sequence"/>
</dbReference>
<reference evidence="2 3" key="1">
    <citation type="journal article" date="2023" name="Plants (Basel)">
        <title>Bridging the Gap: Combining Genomics and Transcriptomics Approaches to Understand Stylosanthes scabra, an Orphan Legume from the Brazilian Caatinga.</title>
        <authorList>
            <person name="Ferreira-Neto J.R.C."/>
            <person name="da Silva M.D."/>
            <person name="Binneck E."/>
            <person name="de Melo N.F."/>
            <person name="da Silva R.H."/>
            <person name="de Melo A.L.T.M."/>
            <person name="Pandolfi V."/>
            <person name="Bustamante F.O."/>
            <person name="Brasileiro-Vidal A.C."/>
            <person name="Benko-Iseppon A.M."/>
        </authorList>
    </citation>
    <scope>NUCLEOTIDE SEQUENCE [LARGE SCALE GENOMIC DNA]</scope>
    <source>
        <tissue evidence="2">Leaves</tissue>
    </source>
</reference>
<name>A0ABU6WMR3_9FABA</name>
<feature type="compositionally biased region" description="Basic and acidic residues" evidence="1">
    <location>
        <begin position="37"/>
        <end position="47"/>
    </location>
</feature>
<feature type="compositionally biased region" description="Basic residues" evidence="1">
    <location>
        <begin position="93"/>
        <end position="110"/>
    </location>
</feature>
<comment type="caution">
    <text evidence="2">The sequence shown here is derived from an EMBL/GenBank/DDBJ whole genome shotgun (WGS) entry which is preliminary data.</text>
</comment>